<feature type="region of interest" description="Disordered" evidence="1">
    <location>
        <begin position="328"/>
        <end position="350"/>
    </location>
</feature>
<dbReference type="RefSeq" id="XP_007728719.1">
    <property type="nucleotide sequence ID" value="XM_007730529.1"/>
</dbReference>
<dbReference type="GeneID" id="19164519"/>
<sequence length="395" mass="44148">MATSALDHVISFVVPFSLGITYATDSLDSLVSLAGSGTSDEDLVRQFSPPSKGVRALVSLSTAKWRDRESKIHDDEIQHLPDSPIRFGVRAGTLDLKKYSQKHAGAEASMDAKTSKVLRRYELDKRQMDTWETSEEAVTIQVKTYARSIMGIAAFIVCGGMSVPFAVGSRIRGVDPFQITTFAWVLAGFLTIFAKSRYVSEWPWHDFIHGRVVCRSVKDVCDVTRVDPQMVLMYLLLEEQVTTLRTKGPYNGMFSRRSEDVSGFTIDEPTHISTMLASGFVVLKVLNEFGEHLVCLDVRKGTKGEAPWLHQTRRYLACMDLDNEADDRLLNEPEPEPEPEPALPPPFGDKHQTVKATRLAVTKERAPVDKVKKLKIARFRVNKVLGLFVGNARFG</sequence>
<evidence type="ECO:0000313" key="3">
    <source>
        <dbReference type="EMBL" id="EXJ91829.1"/>
    </source>
</evidence>
<dbReference type="OrthoDB" id="5419219at2759"/>
<feature type="transmembrane region" description="Helical" evidence="2">
    <location>
        <begin position="177"/>
        <end position="194"/>
    </location>
</feature>
<dbReference type="Proteomes" id="UP000019478">
    <property type="component" value="Unassembled WGS sequence"/>
</dbReference>
<keyword evidence="2" id="KW-1133">Transmembrane helix</keyword>
<gene>
    <name evidence="3" type="ORF">A1O3_00379</name>
</gene>
<evidence type="ECO:0000256" key="1">
    <source>
        <dbReference type="SAM" id="MobiDB-lite"/>
    </source>
</evidence>
<organism evidence="3 4">
    <name type="scientific">Capronia epimyces CBS 606.96</name>
    <dbReference type="NCBI Taxonomy" id="1182542"/>
    <lineage>
        <taxon>Eukaryota</taxon>
        <taxon>Fungi</taxon>
        <taxon>Dikarya</taxon>
        <taxon>Ascomycota</taxon>
        <taxon>Pezizomycotina</taxon>
        <taxon>Eurotiomycetes</taxon>
        <taxon>Chaetothyriomycetidae</taxon>
        <taxon>Chaetothyriales</taxon>
        <taxon>Herpotrichiellaceae</taxon>
        <taxon>Capronia</taxon>
    </lineage>
</organism>
<keyword evidence="4" id="KW-1185">Reference proteome</keyword>
<dbReference type="EMBL" id="AMGY01000001">
    <property type="protein sequence ID" value="EXJ91829.1"/>
    <property type="molecule type" value="Genomic_DNA"/>
</dbReference>
<proteinExistence type="predicted"/>
<name>W9ZBE3_9EURO</name>
<dbReference type="STRING" id="1182542.W9ZBE3"/>
<evidence type="ECO:0000256" key="2">
    <source>
        <dbReference type="SAM" id="Phobius"/>
    </source>
</evidence>
<keyword evidence="2" id="KW-0812">Transmembrane</keyword>
<evidence type="ECO:0000313" key="4">
    <source>
        <dbReference type="Proteomes" id="UP000019478"/>
    </source>
</evidence>
<dbReference type="eggNOG" id="ENOG502SJK3">
    <property type="taxonomic scope" value="Eukaryota"/>
</dbReference>
<reference evidence="3 4" key="1">
    <citation type="submission" date="2013-03" db="EMBL/GenBank/DDBJ databases">
        <title>The Genome Sequence of Capronia epimyces CBS 606.96.</title>
        <authorList>
            <consortium name="The Broad Institute Genomics Platform"/>
            <person name="Cuomo C."/>
            <person name="de Hoog S."/>
            <person name="Gorbushina A."/>
            <person name="Walker B."/>
            <person name="Young S.K."/>
            <person name="Zeng Q."/>
            <person name="Gargeya S."/>
            <person name="Fitzgerald M."/>
            <person name="Haas B."/>
            <person name="Abouelleil A."/>
            <person name="Allen A.W."/>
            <person name="Alvarado L."/>
            <person name="Arachchi H.M."/>
            <person name="Berlin A.M."/>
            <person name="Chapman S.B."/>
            <person name="Gainer-Dewar J."/>
            <person name="Goldberg J."/>
            <person name="Griggs A."/>
            <person name="Gujja S."/>
            <person name="Hansen M."/>
            <person name="Howarth C."/>
            <person name="Imamovic A."/>
            <person name="Ireland A."/>
            <person name="Larimer J."/>
            <person name="McCowan C."/>
            <person name="Murphy C."/>
            <person name="Pearson M."/>
            <person name="Poon T.W."/>
            <person name="Priest M."/>
            <person name="Roberts A."/>
            <person name="Saif S."/>
            <person name="Shea T."/>
            <person name="Sisk P."/>
            <person name="Sykes S."/>
            <person name="Wortman J."/>
            <person name="Nusbaum C."/>
            <person name="Birren B."/>
        </authorList>
    </citation>
    <scope>NUCLEOTIDE SEQUENCE [LARGE SCALE GENOMIC DNA]</scope>
    <source>
        <strain evidence="3 4">CBS 606.96</strain>
    </source>
</reference>
<protein>
    <submittedName>
        <fullName evidence="3">Uncharacterized protein</fullName>
    </submittedName>
</protein>
<comment type="caution">
    <text evidence="3">The sequence shown here is derived from an EMBL/GenBank/DDBJ whole genome shotgun (WGS) entry which is preliminary data.</text>
</comment>
<dbReference type="AlphaFoldDB" id="W9ZBE3"/>
<feature type="transmembrane region" description="Helical" evidence="2">
    <location>
        <begin position="149"/>
        <end position="171"/>
    </location>
</feature>
<dbReference type="HOGENOM" id="CLU_698289_0_0_1"/>
<keyword evidence="2" id="KW-0472">Membrane</keyword>
<accession>W9ZBE3</accession>